<sequence length="226" mass="25785">MTDEQRQELIEKREQGTLTADEYQQYMNLLENDPDFADQLALHQLLSSTARQEADEELWIAAAEPMPVSMPEPPEETKSQPGWWLIVLNHPLARRAALGLVLIGIGFLGYWVYQRNTDKPPIAAELPVYNEETGEEGLGFGSDDDSPNRLMPVLISRQKIDSLKEGQSYYAFMADTLRLYLPKPETETIKGWQVRYDPTADTYQLIRPGQLPVPLRMTVNQIVPLR</sequence>
<gene>
    <name evidence="2" type="ORF">IC230_28730</name>
</gene>
<proteinExistence type="predicted"/>
<keyword evidence="3" id="KW-1185">Reference proteome</keyword>
<organism evidence="2 3">
    <name type="scientific">Spirosoma validum</name>
    <dbReference type="NCBI Taxonomy" id="2771355"/>
    <lineage>
        <taxon>Bacteria</taxon>
        <taxon>Pseudomonadati</taxon>
        <taxon>Bacteroidota</taxon>
        <taxon>Cytophagia</taxon>
        <taxon>Cytophagales</taxon>
        <taxon>Cytophagaceae</taxon>
        <taxon>Spirosoma</taxon>
    </lineage>
</organism>
<dbReference type="Proteomes" id="UP000653797">
    <property type="component" value="Unassembled WGS sequence"/>
</dbReference>
<dbReference type="AlphaFoldDB" id="A0A927B7Q2"/>
<dbReference type="RefSeq" id="WP_191042524.1">
    <property type="nucleotide sequence ID" value="NZ_JACXAA010000015.1"/>
</dbReference>
<name>A0A927B7Q2_9BACT</name>
<accession>A0A927B7Q2</accession>
<keyword evidence="1" id="KW-1133">Transmembrane helix</keyword>
<dbReference type="EMBL" id="JACXAA010000015">
    <property type="protein sequence ID" value="MBD2756899.1"/>
    <property type="molecule type" value="Genomic_DNA"/>
</dbReference>
<evidence type="ECO:0000256" key="1">
    <source>
        <dbReference type="SAM" id="Phobius"/>
    </source>
</evidence>
<evidence type="ECO:0000313" key="3">
    <source>
        <dbReference type="Proteomes" id="UP000653797"/>
    </source>
</evidence>
<evidence type="ECO:0000313" key="2">
    <source>
        <dbReference type="EMBL" id="MBD2756899.1"/>
    </source>
</evidence>
<comment type="caution">
    <text evidence="2">The sequence shown here is derived from an EMBL/GenBank/DDBJ whole genome shotgun (WGS) entry which is preliminary data.</text>
</comment>
<protein>
    <submittedName>
        <fullName evidence="2">Uncharacterized protein</fullName>
    </submittedName>
</protein>
<keyword evidence="1" id="KW-0472">Membrane</keyword>
<keyword evidence="1" id="KW-0812">Transmembrane</keyword>
<feature type="transmembrane region" description="Helical" evidence="1">
    <location>
        <begin position="96"/>
        <end position="113"/>
    </location>
</feature>
<reference evidence="2" key="1">
    <citation type="submission" date="2020-09" db="EMBL/GenBank/DDBJ databases">
        <authorList>
            <person name="Kim M.K."/>
        </authorList>
    </citation>
    <scope>NUCLEOTIDE SEQUENCE</scope>
    <source>
        <strain evidence="2">BT704</strain>
    </source>
</reference>